<feature type="region of interest" description="Disordered" evidence="1">
    <location>
        <begin position="48"/>
        <end position="67"/>
    </location>
</feature>
<evidence type="ECO:0000313" key="2">
    <source>
        <dbReference type="EMBL" id="CAG9841160.1"/>
    </source>
</evidence>
<protein>
    <submittedName>
        <fullName evidence="2">Uncharacterized protein</fullName>
    </submittedName>
</protein>
<dbReference type="OrthoDB" id="6744268at2759"/>
<dbReference type="AlphaFoldDB" id="A0A9N9XIS6"/>
<reference evidence="2" key="1">
    <citation type="submission" date="2022-01" db="EMBL/GenBank/DDBJ databases">
        <authorList>
            <person name="King R."/>
        </authorList>
    </citation>
    <scope>NUCLEOTIDE SEQUENCE</scope>
</reference>
<gene>
    <name evidence="2" type="ORF">DIABBA_LOCUS13747</name>
</gene>
<proteinExistence type="predicted"/>
<sequence>MSIMNEILTKLEENYNIVVTKMMSIVFSLEQKLNMYIEELSNEDYSSFPSVKAPLFDENPDESQRDF</sequence>
<evidence type="ECO:0000313" key="3">
    <source>
        <dbReference type="Proteomes" id="UP001153709"/>
    </source>
</evidence>
<organism evidence="2 3">
    <name type="scientific">Diabrotica balteata</name>
    <name type="common">Banded cucumber beetle</name>
    <dbReference type="NCBI Taxonomy" id="107213"/>
    <lineage>
        <taxon>Eukaryota</taxon>
        <taxon>Metazoa</taxon>
        <taxon>Ecdysozoa</taxon>
        <taxon>Arthropoda</taxon>
        <taxon>Hexapoda</taxon>
        <taxon>Insecta</taxon>
        <taxon>Pterygota</taxon>
        <taxon>Neoptera</taxon>
        <taxon>Endopterygota</taxon>
        <taxon>Coleoptera</taxon>
        <taxon>Polyphaga</taxon>
        <taxon>Cucujiformia</taxon>
        <taxon>Chrysomeloidea</taxon>
        <taxon>Chrysomelidae</taxon>
        <taxon>Galerucinae</taxon>
        <taxon>Diabroticina</taxon>
        <taxon>Diabroticites</taxon>
        <taxon>Diabrotica</taxon>
    </lineage>
</organism>
<name>A0A9N9XIS6_DIABA</name>
<dbReference type="Proteomes" id="UP001153709">
    <property type="component" value="Chromosome 9"/>
</dbReference>
<accession>A0A9N9XIS6</accession>
<dbReference type="EMBL" id="OU898284">
    <property type="protein sequence ID" value="CAG9841160.1"/>
    <property type="molecule type" value="Genomic_DNA"/>
</dbReference>
<keyword evidence="3" id="KW-1185">Reference proteome</keyword>
<evidence type="ECO:0000256" key="1">
    <source>
        <dbReference type="SAM" id="MobiDB-lite"/>
    </source>
</evidence>